<dbReference type="InterPro" id="IPR032675">
    <property type="entry name" value="LRR_dom_sf"/>
</dbReference>
<evidence type="ECO:0000256" key="1">
    <source>
        <dbReference type="SAM" id="Coils"/>
    </source>
</evidence>
<organism evidence="2 3">
    <name type="scientific">Hebeloma cylindrosporum</name>
    <dbReference type="NCBI Taxonomy" id="76867"/>
    <lineage>
        <taxon>Eukaryota</taxon>
        <taxon>Fungi</taxon>
        <taxon>Dikarya</taxon>
        <taxon>Basidiomycota</taxon>
        <taxon>Agaricomycotina</taxon>
        <taxon>Agaricomycetes</taxon>
        <taxon>Agaricomycetidae</taxon>
        <taxon>Agaricales</taxon>
        <taxon>Agaricineae</taxon>
        <taxon>Hymenogastraceae</taxon>
        <taxon>Hebeloma</taxon>
    </lineage>
</organism>
<keyword evidence="1" id="KW-0175">Coiled coil</keyword>
<evidence type="ECO:0008006" key="4">
    <source>
        <dbReference type="Google" id="ProtNLM"/>
    </source>
</evidence>
<dbReference type="HOGENOM" id="CLU_018544_14_1_1"/>
<feature type="coiled-coil region" evidence="1">
    <location>
        <begin position="26"/>
        <end position="53"/>
    </location>
</feature>
<dbReference type="Gene3D" id="3.80.10.10">
    <property type="entry name" value="Ribonuclease Inhibitor"/>
    <property type="match status" value="1"/>
</dbReference>
<dbReference type="OrthoDB" id="2269034at2759"/>
<dbReference type="EMBL" id="KN831769">
    <property type="protein sequence ID" value="KIM47374.1"/>
    <property type="molecule type" value="Genomic_DNA"/>
</dbReference>
<protein>
    <recommendedName>
        <fullName evidence="4">F-box domain-containing protein</fullName>
    </recommendedName>
</protein>
<dbReference type="SUPFAM" id="SSF52047">
    <property type="entry name" value="RNI-like"/>
    <property type="match status" value="1"/>
</dbReference>
<proteinExistence type="predicted"/>
<evidence type="ECO:0000313" key="3">
    <source>
        <dbReference type="Proteomes" id="UP000053424"/>
    </source>
</evidence>
<accession>A0A0C3CTE8</accession>
<dbReference type="Proteomes" id="UP000053424">
    <property type="component" value="Unassembled WGS sequence"/>
</dbReference>
<keyword evidence="3" id="KW-1185">Reference proteome</keyword>
<dbReference type="AlphaFoldDB" id="A0A0C3CTE8"/>
<sequence length="488" mass="55545">MTAPKVLRPESCTILDGNPCAACTEDIECEKEIKELQKQIQELESRIAKLHLRRRPLRTAMNENHDRLIHRFPSEIASHIFLQCSPPSTIFDGYKMINTLYLGSVCQKWRQLAWATPDLWTSLNIGPPMERNEGLLQLIAEWLERSASLPLTITLEDRSGRFDKVDEVIELLNKHSARWHDMRLDIPAHLLERLSGSSQENMLRRLFIRDPKSGRSQLSTFTMKTKPRLTDLALAIAGISYVDIVWNNLTVASVGSMGVDNCLELIRRAPLLKILKLGAINPSSNVFPVPGPNARIVHPCIHSLDVLGIWQEAVAVEFFDSLRLPSLERFIQDLSHLSMDSLASIISDLPHCLKALKIGAETENVDQLPRLLSNLPSLEILGFWEPPPTDEFFTQLCASAQSPQYLPRLRSLEFNTEFPFPWESLPKIFTVTRWKSLKVTVDTQFDYLVDRKIAKQLLELVDEGYDLSVINKWDGIDLLHQARISYGD</sequence>
<reference evidence="3" key="2">
    <citation type="submission" date="2015-01" db="EMBL/GenBank/DDBJ databases">
        <title>Evolutionary Origins and Diversification of the Mycorrhizal Mutualists.</title>
        <authorList>
            <consortium name="DOE Joint Genome Institute"/>
            <consortium name="Mycorrhizal Genomics Consortium"/>
            <person name="Kohler A."/>
            <person name="Kuo A."/>
            <person name="Nagy L.G."/>
            <person name="Floudas D."/>
            <person name="Copeland A."/>
            <person name="Barry K.W."/>
            <person name="Cichocki N."/>
            <person name="Veneault-Fourrey C."/>
            <person name="LaButti K."/>
            <person name="Lindquist E.A."/>
            <person name="Lipzen A."/>
            <person name="Lundell T."/>
            <person name="Morin E."/>
            <person name="Murat C."/>
            <person name="Riley R."/>
            <person name="Ohm R."/>
            <person name="Sun H."/>
            <person name="Tunlid A."/>
            <person name="Henrissat B."/>
            <person name="Grigoriev I.V."/>
            <person name="Hibbett D.S."/>
            <person name="Martin F."/>
        </authorList>
    </citation>
    <scope>NUCLEOTIDE SEQUENCE [LARGE SCALE GENOMIC DNA]</scope>
    <source>
        <strain evidence="3">h7</strain>
    </source>
</reference>
<gene>
    <name evidence="2" type="ORF">M413DRAFT_439059</name>
</gene>
<reference evidence="2 3" key="1">
    <citation type="submission" date="2014-04" db="EMBL/GenBank/DDBJ databases">
        <authorList>
            <consortium name="DOE Joint Genome Institute"/>
            <person name="Kuo A."/>
            <person name="Gay G."/>
            <person name="Dore J."/>
            <person name="Kohler A."/>
            <person name="Nagy L.G."/>
            <person name="Floudas D."/>
            <person name="Copeland A."/>
            <person name="Barry K.W."/>
            <person name="Cichocki N."/>
            <person name="Veneault-Fourrey C."/>
            <person name="LaButti K."/>
            <person name="Lindquist E.A."/>
            <person name="Lipzen A."/>
            <person name="Lundell T."/>
            <person name="Morin E."/>
            <person name="Murat C."/>
            <person name="Sun H."/>
            <person name="Tunlid A."/>
            <person name="Henrissat B."/>
            <person name="Grigoriev I.V."/>
            <person name="Hibbett D.S."/>
            <person name="Martin F."/>
            <person name="Nordberg H.P."/>
            <person name="Cantor M.N."/>
            <person name="Hua S.X."/>
        </authorList>
    </citation>
    <scope>NUCLEOTIDE SEQUENCE [LARGE SCALE GENOMIC DNA]</scope>
    <source>
        <strain evidence="3">h7</strain>
    </source>
</reference>
<evidence type="ECO:0000313" key="2">
    <source>
        <dbReference type="EMBL" id="KIM47374.1"/>
    </source>
</evidence>
<name>A0A0C3CTE8_HEBCY</name>